<reference evidence="1" key="2">
    <citation type="journal article" date="2015" name="Data Brief">
        <title>Shoot transcriptome of the giant reed, Arundo donax.</title>
        <authorList>
            <person name="Barrero R.A."/>
            <person name="Guerrero F.D."/>
            <person name="Moolhuijzen P."/>
            <person name="Goolsby J.A."/>
            <person name="Tidwell J."/>
            <person name="Bellgard S.E."/>
            <person name="Bellgard M.I."/>
        </authorList>
    </citation>
    <scope>NUCLEOTIDE SEQUENCE</scope>
    <source>
        <tissue evidence="1">Shoot tissue taken approximately 20 cm above the soil surface</tissue>
    </source>
</reference>
<evidence type="ECO:0000313" key="1">
    <source>
        <dbReference type="EMBL" id="JAE23684.1"/>
    </source>
</evidence>
<protein>
    <submittedName>
        <fullName evidence="1">Uncharacterized protein</fullName>
    </submittedName>
</protein>
<proteinExistence type="predicted"/>
<sequence>MCYLSNFVLCCGSFSLARNLTYFVIKNLSADR</sequence>
<reference evidence="1" key="1">
    <citation type="submission" date="2014-09" db="EMBL/GenBank/DDBJ databases">
        <authorList>
            <person name="Magalhaes I.L.F."/>
            <person name="Oliveira U."/>
            <person name="Santos F.R."/>
            <person name="Vidigal T.H.D.A."/>
            <person name="Brescovit A.D."/>
            <person name="Santos A.J."/>
        </authorList>
    </citation>
    <scope>NUCLEOTIDE SEQUENCE</scope>
    <source>
        <tissue evidence="1">Shoot tissue taken approximately 20 cm above the soil surface</tissue>
    </source>
</reference>
<name>A0A0A9GJW3_ARUDO</name>
<accession>A0A0A9GJW3</accession>
<dbReference type="AlphaFoldDB" id="A0A0A9GJW3"/>
<organism evidence="1">
    <name type="scientific">Arundo donax</name>
    <name type="common">Giant reed</name>
    <name type="synonym">Donax arundinaceus</name>
    <dbReference type="NCBI Taxonomy" id="35708"/>
    <lineage>
        <taxon>Eukaryota</taxon>
        <taxon>Viridiplantae</taxon>
        <taxon>Streptophyta</taxon>
        <taxon>Embryophyta</taxon>
        <taxon>Tracheophyta</taxon>
        <taxon>Spermatophyta</taxon>
        <taxon>Magnoliopsida</taxon>
        <taxon>Liliopsida</taxon>
        <taxon>Poales</taxon>
        <taxon>Poaceae</taxon>
        <taxon>PACMAD clade</taxon>
        <taxon>Arundinoideae</taxon>
        <taxon>Arundineae</taxon>
        <taxon>Arundo</taxon>
    </lineage>
</organism>
<dbReference type="EMBL" id="GBRH01174212">
    <property type="protein sequence ID" value="JAE23684.1"/>
    <property type="molecule type" value="Transcribed_RNA"/>
</dbReference>